<feature type="transmembrane region" description="Helical" evidence="6">
    <location>
        <begin position="225"/>
        <end position="244"/>
    </location>
</feature>
<evidence type="ECO:0008006" key="8">
    <source>
        <dbReference type="Google" id="ProtNLM"/>
    </source>
</evidence>
<keyword evidence="6" id="KW-0812">Transmembrane</keyword>
<organism evidence="7">
    <name type="scientific">Hemiselmis andersenii</name>
    <name type="common">Cryptophyte alga</name>
    <dbReference type="NCBI Taxonomy" id="464988"/>
    <lineage>
        <taxon>Eukaryota</taxon>
        <taxon>Cryptophyceae</taxon>
        <taxon>Cryptomonadales</taxon>
        <taxon>Hemiselmidaceae</taxon>
        <taxon>Hemiselmis</taxon>
    </lineage>
</organism>
<dbReference type="GO" id="GO:0004142">
    <property type="term" value="F:diacylglycerol cholinephosphotransferase activity"/>
    <property type="evidence" value="ECO:0007669"/>
    <property type="project" value="TreeGrafter"/>
</dbReference>
<gene>
    <name evidence="7" type="ORF">HAND1043_LOCUS9605</name>
</gene>
<keyword evidence="3 5" id="KW-0808">Transferase</keyword>
<sequence>MGMLFFPFLSQKELETMAFDHKYSSTGASIIDMLFLKAFSTWLATKLPLNHNLKAAFHWTAPNTLTFVGLLCMVIPSSVVMYTSHDLLSPSPALAYLATAMGIFAYQILDELDGKQARRTNSSSPLGELFDHGCDAVSTFVTVGACLCVCQTGYTVGAFGAFISSLMAFQGAHIQTYYKGKLFFGLVDVAEAQWSGILMNMACFLVDPNFFSSAPIPGTSLPRQIVPIVFVIGGSSVAMARNLFVTTVARADNVAHAKSSPLATWAQWTAMHALSWAWFLSTREGLLGSDRILLLSALGLLNAAQTLAIIVAHMAHTEIPAWNYLRMVPMLLAVANARVQLVPDSQVVLMVFCGSLVHFVHYGVSLSAQIAEFLGVSVFKVGPPTCVDTRH</sequence>
<keyword evidence="6" id="KW-1133">Transmembrane helix</keyword>
<evidence type="ECO:0000256" key="5">
    <source>
        <dbReference type="RuleBase" id="RU003750"/>
    </source>
</evidence>
<evidence type="ECO:0000256" key="1">
    <source>
        <dbReference type="ARBA" id="ARBA00004370"/>
    </source>
</evidence>
<dbReference type="GO" id="GO:0006646">
    <property type="term" value="P:phosphatidylethanolamine biosynthetic process"/>
    <property type="evidence" value="ECO:0007669"/>
    <property type="project" value="TreeGrafter"/>
</dbReference>
<dbReference type="GO" id="GO:0004307">
    <property type="term" value="F:ethanolaminephosphotransferase activity"/>
    <property type="evidence" value="ECO:0007669"/>
    <property type="project" value="TreeGrafter"/>
</dbReference>
<dbReference type="PANTHER" id="PTHR10414:SF37">
    <property type="entry name" value="BB IN A BOXCAR, ISOFORM C"/>
    <property type="match status" value="1"/>
</dbReference>
<evidence type="ECO:0000256" key="6">
    <source>
        <dbReference type="SAM" id="Phobius"/>
    </source>
</evidence>
<protein>
    <recommendedName>
        <fullName evidence="8">CDP-alcohol phosphatidyltransferase</fullName>
    </recommendedName>
</protein>
<evidence type="ECO:0000256" key="2">
    <source>
        <dbReference type="ARBA" id="ARBA00010441"/>
    </source>
</evidence>
<dbReference type="PIRSF" id="PIRSF015665">
    <property type="entry name" value="CHOPT"/>
    <property type="match status" value="1"/>
</dbReference>
<dbReference type="Gene3D" id="1.20.120.1760">
    <property type="match status" value="1"/>
</dbReference>
<dbReference type="InterPro" id="IPR000462">
    <property type="entry name" value="CDP-OH_P_trans"/>
</dbReference>
<dbReference type="AlphaFoldDB" id="A0A6T8K3P4"/>
<feature type="transmembrane region" description="Helical" evidence="6">
    <location>
        <begin position="93"/>
        <end position="109"/>
    </location>
</feature>
<dbReference type="InterPro" id="IPR014472">
    <property type="entry name" value="CHOPT"/>
</dbReference>
<dbReference type="Pfam" id="PF01066">
    <property type="entry name" value="CDP-OH_P_transf"/>
    <property type="match status" value="1"/>
</dbReference>
<name>A0A6T8K3P4_HEMAN</name>
<comment type="subcellular location">
    <subcellularLocation>
        <location evidence="1">Membrane</location>
    </subcellularLocation>
</comment>
<dbReference type="GO" id="GO:0005794">
    <property type="term" value="C:Golgi apparatus"/>
    <property type="evidence" value="ECO:0007669"/>
    <property type="project" value="TreeGrafter"/>
</dbReference>
<dbReference type="InterPro" id="IPR048254">
    <property type="entry name" value="CDP_ALCOHOL_P_TRANSF_CS"/>
</dbReference>
<feature type="transmembrane region" description="Helical" evidence="6">
    <location>
        <begin position="346"/>
        <end position="364"/>
    </location>
</feature>
<dbReference type="PANTHER" id="PTHR10414">
    <property type="entry name" value="ETHANOLAMINEPHOSPHOTRANSFERASE"/>
    <property type="match status" value="1"/>
</dbReference>
<accession>A0A6T8K3P4</accession>
<dbReference type="InterPro" id="IPR043130">
    <property type="entry name" value="CDP-OH_PTrfase_TM_dom"/>
</dbReference>
<dbReference type="GO" id="GO:0005789">
    <property type="term" value="C:endoplasmic reticulum membrane"/>
    <property type="evidence" value="ECO:0007669"/>
    <property type="project" value="TreeGrafter"/>
</dbReference>
<keyword evidence="4 6" id="KW-0472">Membrane</keyword>
<feature type="transmembrane region" description="Helical" evidence="6">
    <location>
        <begin position="56"/>
        <end position="81"/>
    </location>
</feature>
<evidence type="ECO:0000256" key="3">
    <source>
        <dbReference type="ARBA" id="ARBA00022679"/>
    </source>
</evidence>
<comment type="similarity">
    <text evidence="2 5">Belongs to the CDP-alcohol phosphatidyltransferase class-I family.</text>
</comment>
<evidence type="ECO:0000313" key="7">
    <source>
        <dbReference type="EMBL" id="CAD8743111.1"/>
    </source>
</evidence>
<proteinExistence type="inferred from homology"/>
<dbReference type="PROSITE" id="PS00379">
    <property type="entry name" value="CDP_ALCOHOL_P_TRANSF"/>
    <property type="match status" value="1"/>
</dbReference>
<dbReference type="EMBL" id="HBFK01015632">
    <property type="protein sequence ID" value="CAD8743111.1"/>
    <property type="molecule type" value="Transcribed_RNA"/>
</dbReference>
<feature type="transmembrane region" description="Helical" evidence="6">
    <location>
        <begin position="292"/>
        <end position="315"/>
    </location>
</feature>
<reference evidence="7" key="1">
    <citation type="submission" date="2021-01" db="EMBL/GenBank/DDBJ databases">
        <authorList>
            <person name="Corre E."/>
            <person name="Pelletier E."/>
            <person name="Niang G."/>
            <person name="Scheremetjew M."/>
            <person name="Finn R."/>
            <person name="Kale V."/>
            <person name="Holt S."/>
            <person name="Cochrane G."/>
            <person name="Meng A."/>
            <person name="Brown T."/>
            <person name="Cohen L."/>
        </authorList>
    </citation>
    <scope>NUCLEOTIDE SEQUENCE</scope>
    <source>
        <strain evidence="7">CCMP441</strain>
    </source>
</reference>
<evidence type="ECO:0000256" key="4">
    <source>
        <dbReference type="ARBA" id="ARBA00023136"/>
    </source>
</evidence>